<reference evidence="1" key="1">
    <citation type="journal article" date="2013" name="Nat. Commun.">
        <title>Whole-genome sequencing of Oryza brachyantha reveals mechanisms underlying Oryza genome evolution.</title>
        <authorList>
            <person name="Chen J."/>
            <person name="Huang Q."/>
            <person name="Gao D."/>
            <person name="Wang J."/>
            <person name="Lang Y."/>
            <person name="Liu T."/>
            <person name="Li B."/>
            <person name="Bai Z."/>
            <person name="Luis Goicoechea J."/>
            <person name="Liang C."/>
            <person name="Chen C."/>
            <person name="Zhang W."/>
            <person name="Sun S."/>
            <person name="Liao Y."/>
            <person name="Zhang X."/>
            <person name="Yang L."/>
            <person name="Song C."/>
            <person name="Wang M."/>
            <person name="Shi J."/>
            <person name="Liu G."/>
            <person name="Liu J."/>
            <person name="Zhou H."/>
            <person name="Zhou W."/>
            <person name="Yu Q."/>
            <person name="An N."/>
            <person name="Chen Y."/>
            <person name="Cai Q."/>
            <person name="Wang B."/>
            <person name="Liu B."/>
            <person name="Min J."/>
            <person name="Huang Y."/>
            <person name="Wu H."/>
            <person name="Li Z."/>
            <person name="Zhang Y."/>
            <person name="Yin Y."/>
            <person name="Song W."/>
            <person name="Jiang J."/>
            <person name="Jackson S.A."/>
            <person name="Wing R.A."/>
            <person name="Wang J."/>
            <person name="Chen M."/>
        </authorList>
    </citation>
    <scope>NUCLEOTIDE SEQUENCE [LARGE SCALE GENOMIC DNA]</scope>
    <source>
        <strain evidence="1">cv. IRGC 101232</strain>
    </source>
</reference>
<dbReference type="OMA" id="PFTARMI"/>
<evidence type="ECO:0000313" key="1">
    <source>
        <dbReference type="EnsemblPlants" id="OB08G23290.1"/>
    </source>
</evidence>
<sequence length="114" mass="12843">MHWLPTEFPASLNKGDLRVVHEERDGPQEEIRLRLEVGVEHGNVLALFHIVVLQAFLERAGFVPLPVPSDLVLDVHALALPFLALLLHQVLKTEIENSGKCVHPFTARMIILLF</sequence>
<dbReference type="Gramene" id="OB08G23290.1">
    <property type="protein sequence ID" value="OB08G23290.1"/>
    <property type="gene ID" value="OB08G23290"/>
</dbReference>
<keyword evidence="2" id="KW-1185">Reference proteome</keyword>
<organism evidence="1">
    <name type="scientific">Oryza brachyantha</name>
    <name type="common">malo sina</name>
    <dbReference type="NCBI Taxonomy" id="4533"/>
    <lineage>
        <taxon>Eukaryota</taxon>
        <taxon>Viridiplantae</taxon>
        <taxon>Streptophyta</taxon>
        <taxon>Embryophyta</taxon>
        <taxon>Tracheophyta</taxon>
        <taxon>Spermatophyta</taxon>
        <taxon>Magnoliopsida</taxon>
        <taxon>Liliopsida</taxon>
        <taxon>Poales</taxon>
        <taxon>Poaceae</taxon>
        <taxon>BOP clade</taxon>
        <taxon>Oryzoideae</taxon>
        <taxon>Oryzeae</taxon>
        <taxon>Oryzinae</taxon>
        <taxon>Oryza</taxon>
    </lineage>
</organism>
<reference evidence="1" key="2">
    <citation type="submission" date="2013-04" db="UniProtKB">
        <authorList>
            <consortium name="EnsemblPlants"/>
        </authorList>
    </citation>
    <scope>IDENTIFICATION</scope>
</reference>
<dbReference type="EnsemblPlants" id="OB08G23290.1">
    <property type="protein sequence ID" value="OB08G23290.1"/>
    <property type="gene ID" value="OB08G23290"/>
</dbReference>
<dbReference type="Proteomes" id="UP000006038">
    <property type="component" value="Chromosome 8"/>
</dbReference>
<accession>J3MT99</accession>
<dbReference type="eggNOG" id="ENOG502R63I">
    <property type="taxonomic scope" value="Eukaryota"/>
</dbReference>
<protein>
    <submittedName>
        <fullName evidence="1">Uncharacterized protein</fullName>
    </submittedName>
</protein>
<dbReference type="AlphaFoldDB" id="J3MT99"/>
<proteinExistence type="predicted"/>
<dbReference type="HOGENOM" id="CLU_2124916_0_0_1"/>
<name>J3MT99_ORYBR</name>
<evidence type="ECO:0000313" key="2">
    <source>
        <dbReference type="Proteomes" id="UP000006038"/>
    </source>
</evidence>